<evidence type="ECO:0000256" key="6">
    <source>
        <dbReference type="ARBA" id="ARBA00023158"/>
    </source>
</evidence>
<evidence type="ECO:0000256" key="7">
    <source>
        <dbReference type="ARBA" id="ARBA00048744"/>
    </source>
</evidence>
<evidence type="ECO:0000313" key="12">
    <source>
        <dbReference type="EMBL" id="EEN51633.1"/>
    </source>
</evidence>
<evidence type="ECO:0000259" key="10">
    <source>
        <dbReference type="Pfam" id="PF24934"/>
    </source>
</evidence>
<dbReference type="InParanoid" id="C3Z737"/>
<proteinExistence type="inferred from homology"/>
<organism>
    <name type="scientific">Branchiostoma floridae</name>
    <name type="common">Florida lancelet</name>
    <name type="synonym">Amphioxus</name>
    <dbReference type="NCBI Taxonomy" id="7739"/>
    <lineage>
        <taxon>Eukaryota</taxon>
        <taxon>Metazoa</taxon>
        <taxon>Chordata</taxon>
        <taxon>Cephalochordata</taxon>
        <taxon>Leptocardii</taxon>
        <taxon>Amphioxiformes</taxon>
        <taxon>Branchiostomatidae</taxon>
        <taxon>Branchiostoma</taxon>
    </lineage>
</organism>
<evidence type="ECO:0000259" key="11">
    <source>
        <dbReference type="Pfam" id="PF26253"/>
    </source>
</evidence>
<evidence type="ECO:0000256" key="3">
    <source>
        <dbReference type="ARBA" id="ARBA00022679"/>
    </source>
</evidence>
<evidence type="ECO:0000259" key="9">
    <source>
        <dbReference type="Pfam" id="PF05183"/>
    </source>
</evidence>
<dbReference type="PANTHER" id="PTHR23079">
    <property type="entry name" value="RNA-DEPENDENT RNA POLYMERASE"/>
    <property type="match status" value="1"/>
</dbReference>
<protein>
    <recommendedName>
        <fullName evidence="8">RNA-dependent RNA polymerase</fullName>
        <ecNumber evidence="8">2.7.7.48</ecNumber>
    </recommendedName>
</protein>
<dbReference type="Pfam" id="PF05183">
    <property type="entry name" value="RdRP"/>
    <property type="match status" value="1"/>
</dbReference>
<dbReference type="GO" id="GO:0031047">
    <property type="term" value="P:regulatory ncRNA-mediated gene silencing"/>
    <property type="evidence" value="ECO:0007669"/>
    <property type="project" value="UniProtKB-KW"/>
</dbReference>
<evidence type="ECO:0000256" key="1">
    <source>
        <dbReference type="ARBA" id="ARBA00005762"/>
    </source>
</evidence>
<comment type="similarity">
    <text evidence="1 8">Belongs to the RdRP family.</text>
</comment>
<feature type="domain" description="DUF7752" evidence="10">
    <location>
        <begin position="1250"/>
        <end position="1354"/>
    </location>
</feature>
<evidence type="ECO:0000256" key="8">
    <source>
        <dbReference type="RuleBase" id="RU363098"/>
    </source>
</evidence>
<feature type="domain" description="RDRP C-terminal head" evidence="11">
    <location>
        <begin position="1063"/>
        <end position="1195"/>
    </location>
</feature>
<comment type="catalytic activity">
    <reaction evidence="7 8">
        <text>RNA(n) + a ribonucleoside 5'-triphosphate = RNA(n+1) + diphosphate</text>
        <dbReference type="Rhea" id="RHEA:21248"/>
        <dbReference type="Rhea" id="RHEA-COMP:14527"/>
        <dbReference type="Rhea" id="RHEA-COMP:17342"/>
        <dbReference type="ChEBI" id="CHEBI:33019"/>
        <dbReference type="ChEBI" id="CHEBI:61557"/>
        <dbReference type="ChEBI" id="CHEBI:140395"/>
        <dbReference type="EC" id="2.7.7.48"/>
    </reaction>
</comment>
<dbReference type="EC" id="2.7.7.48" evidence="8"/>
<evidence type="ECO:0000256" key="4">
    <source>
        <dbReference type="ARBA" id="ARBA00022695"/>
    </source>
</evidence>
<accession>C3Z737</accession>
<dbReference type="GO" id="GO:0003723">
    <property type="term" value="F:RNA binding"/>
    <property type="evidence" value="ECO:0007669"/>
    <property type="project" value="UniProtKB-KW"/>
</dbReference>
<keyword evidence="6" id="KW-0943">RNA-mediated gene silencing</keyword>
<name>C3Z737_BRAFL</name>
<feature type="domain" description="RDRP core" evidence="9">
    <location>
        <begin position="589"/>
        <end position="1036"/>
    </location>
</feature>
<dbReference type="eggNOG" id="KOG0988">
    <property type="taxonomic scope" value="Eukaryota"/>
</dbReference>
<keyword evidence="3 8" id="KW-0808">Transferase</keyword>
<dbReference type="Pfam" id="PF24934">
    <property type="entry name" value="DUF7752"/>
    <property type="match status" value="1"/>
</dbReference>
<dbReference type="Pfam" id="PF26253">
    <property type="entry name" value="RdRP_head"/>
    <property type="match status" value="1"/>
</dbReference>
<sequence length="1492" mass="168647">MKRGGHYKPHCTVTVQVSIQSRDPAAAHYRLESYLLRYADISRDPPPRVVSTPAAAQYEDAVVNLEFTLEPRHGTTPKLFFADLRRRWCADPPNWEGDSRPWLTTNQRNTWSGSETGMRAIPLHDLECAGFSLGAFVGRSTFVGHYDTDDLVLDKTVSFEHDRRLMTVTFQPYVDLPTCRFEVGYKELEKTVLVHQDGDVTCLFFFLKYPLKVYEVEEVLVIFPRLSDSPEEKVTRKISFHGCSKSTLGNSSCLKLVLPARQNPQDVLSRLCGRGSFTAHYVSVTSLPAPETAGKEADMLTGVAFKTSYAFRALLSRGFTAMDQVTDAFIRQVRRLDRDRGEDVAADILYRLTHVLERDRFANIQAVLDCLLAARDVELGRPETLPATLQVVARVIVTPTRLVFLQPEIMYGNRVLREFGTDHFLRVVFRDEDFSKLQATGTGRGNGDEEEKIFVRVRKVLKKGIKVGNRLYEFLAASNSQLREHGLWFFASDGRNRADSIRDWMGDFSNSRCPATYLARMGQCFSTTESSVTVRPGQVSRIADIEGGRDPDGKSYCFSDGIGKISRDLAKEVCEKTQRSHEPSAFQVRCPATYLARMGQCFSTTESSVTVRPGQVSRIADIEGGRDPDGKSYCFSDGIGKISRDLAKEVCEKTQRSHEPSAFQVRYAGVKGMLAVDPTLTGLAMQYRKSMEKFSSEHNNIEICSESHPARFYLNRQIISILSGLGIPDEVFQVLQEDQLRKLASMFLLENRAVDALNQRAQLSGVPYQKLSNCGVYMTREPFFKGMLRRVYKSGIGDTRRKARIEIPPEYGRNMLGVLDETGTLEYGQVFVQYTEDITDKGGETKVLTGDVVVSRNPCFHPGDVRKLRAVDVPALHHMVDVIVFPSKGPRPHPNEMSGGDLDGDQFFVTWHPDLLFQRPNADPMHFKAPKKIELEIVTISDLQNFIVDYIKSDILGVIANAHLAFSDKEEDGVFSQVCLNLAEKHSDAVDFPKTGVPVGLSDDERPKAYPDFMDKSHKKTVRRSEKAMGEMYRECQAIENICSAPEKTDEAETIEPDPYLILPTHQRYKRQAEQSRGRYNDQLKYLMDRYGIETEAEAMSGCIGRIHKHMDNRYDRHEVERVFKERIKDLRRRTREEFFVEFGGEKNVKKSDYPPEVQAKASAWYVVTYSDANENRLLSFPWIVGDILAVIKVTVAPDYPVSLHPSADHITAELETIYSSKALETVRNLSVAFKRQSVQHQVVQAVVLRHPDTVALIAFLLQWAQQYQLLGRDVRQNQISQKSFLFLLASHAIKNGFVPDLELVDYTLEWSKLTNDLLHRSHKRHDTPSVFGGIGLLCVDVFRYLGSHTFVSARGTAHIVADTALMLSEGCAKNVQRQALRAYHLLSQTGDIGALIDTNITQRQEEWSRTLPPNLWKNYVSKRIKQVEEDLAKKTGAEVHIRPIKGRRPRGRVSGSGSHDAILRLESEVEFLIQSNPLQRALFGMDSCVTS</sequence>
<keyword evidence="2 8" id="KW-0696">RNA-directed RNA polymerase</keyword>
<dbReference type="PANTHER" id="PTHR23079:SF55">
    <property type="entry name" value="RNA-DIRECTED RNA POLYMERASE"/>
    <property type="match status" value="1"/>
</dbReference>
<dbReference type="EMBL" id="GG666590">
    <property type="protein sequence ID" value="EEN51633.1"/>
    <property type="molecule type" value="Genomic_DNA"/>
</dbReference>
<evidence type="ECO:0000256" key="2">
    <source>
        <dbReference type="ARBA" id="ARBA00022484"/>
    </source>
</evidence>
<keyword evidence="5 8" id="KW-0694">RNA-binding</keyword>
<dbReference type="InterPro" id="IPR007855">
    <property type="entry name" value="RDRP"/>
</dbReference>
<evidence type="ECO:0000256" key="5">
    <source>
        <dbReference type="ARBA" id="ARBA00022884"/>
    </source>
</evidence>
<dbReference type="GO" id="GO:0003968">
    <property type="term" value="F:RNA-directed RNA polymerase activity"/>
    <property type="evidence" value="ECO:0007669"/>
    <property type="project" value="UniProtKB-KW"/>
</dbReference>
<dbReference type="InterPro" id="IPR056654">
    <property type="entry name" value="DUF7752"/>
</dbReference>
<keyword evidence="4 8" id="KW-0548">Nucleotidyltransferase</keyword>
<dbReference type="InterPro" id="IPR058752">
    <property type="entry name" value="RDRP_C_head"/>
</dbReference>
<dbReference type="STRING" id="7739.C3Z737"/>
<dbReference type="InterPro" id="IPR057596">
    <property type="entry name" value="RDRP_core"/>
</dbReference>
<reference evidence="12" key="1">
    <citation type="journal article" date="2008" name="Nature">
        <title>The amphioxus genome and the evolution of the chordate karyotype.</title>
        <authorList>
            <consortium name="US DOE Joint Genome Institute (JGI-PGF)"/>
            <person name="Putnam N.H."/>
            <person name="Butts T."/>
            <person name="Ferrier D.E.K."/>
            <person name="Furlong R.F."/>
            <person name="Hellsten U."/>
            <person name="Kawashima T."/>
            <person name="Robinson-Rechavi M."/>
            <person name="Shoguchi E."/>
            <person name="Terry A."/>
            <person name="Yu J.-K."/>
            <person name="Benito-Gutierrez E.L."/>
            <person name="Dubchak I."/>
            <person name="Garcia-Fernandez J."/>
            <person name="Gibson-Brown J.J."/>
            <person name="Grigoriev I.V."/>
            <person name="Horton A.C."/>
            <person name="de Jong P.J."/>
            <person name="Jurka J."/>
            <person name="Kapitonov V.V."/>
            <person name="Kohara Y."/>
            <person name="Kuroki Y."/>
            <person name="Lindquist E."/>
            <person name="Lucas S."/>
            <person name="Osoegawa K."/>
            <person name="Pennacchio L.A."/>
            <person name="Salamov A.A."/>
            <person name="Satou Y."/>
            <person name="Sauka-Spengler T."/>
            <person name="Schmutz J."/>
            <person name="Shin-I T."/>
            <person name="Toyoda A."/>
            <person name="Bronner-Fraser M."/>
            <person name="Fujiyama A."/>
            <person name="Holland L.Z."/>
            <person name="Holland P.W.H."/>
            <person name="Satoh N."/>
            <person name="Rokhsar D.S."/>
        </authorList>
    </citation>
    <scope>NUCLEOTIDE SEQUENCE [LARGE SCALE GENOMIC DNA]</scope>
    <source>
        <strain evidence="12">S238N-H82</strain>
        <tissue evidence="12">Testes</tissue>
    </source>
</reference>
<gene>
    <name evidence="12" type="ORF">BRAFLDRAFT_64731</name>
</gene>